<proteinExistence type="predicted"/>
<dbReference type="PIRSF" id="PIRSF000709">
    <property type="entry name" value="6PFK_2-Ptase"/>
    <property type="match status" value="1"/>
</dbReference>
<protein>
    <submittedName>
        <fullName evidence="2">Histidine phosphatase family protein</fullName>
    </submittedName>
</protein>
<dbReference type="InterPro" id="IPR013078">
    <property type="entry name" value="His_Pase_superF_clade-1"/>
</dbReference>
<dbReference type="CDD" id="cd07067">
    <property type="entry name" value="HP_PGM_like"/>
    <property type="match status" value="1"/>
</dbReference>
<dbReference type="SUPFAM" id="SSF53254">
    <property type="entry name" value="Phosphoglycerate mutase-like"/>
    <property type="match status" value="1"/>
</dbReference>
<sequence>MKTIYFIRHGQTKYNTEGRFVGSTDLPLSAEGRKKIEEKWAGKSEHIDKDIIFTSPMKRCIETSNIIFPDDTFNVIKDMREMNFGIFEGKTHDELSHLAEYVHFRETKGKSKIPNGESGIEFSRRVLKAFFEMIEEMNEKNMNNAVLVCHGGVIMALFAMLCSESNDIYHYHVDNGQGYKAHYNSDTKELIIIEKL</sequence>
<feature type="binding site" evidence="1">
    <location>
        <position position="59"/>
    </location>
    <ligand>
        <name>substrate</name>
    </ligand>
</feature>
<dbReference type="InterPro" id="IPR050275">
    <property type="entry name" value="PGM_Phosphatase"/>
</dbReference>
<dbReference type="EMBL" id="DXAQ01000163">
    <property type="protein sequence ID" value="HIZ90445.1"/>
    <property type="molecule type" value="Genomic_DNA"/>
</dbReference>
<comment type="caution">
    <text evidence="2">The sequence shown here is derived from an EMBL/GenBank/DDBJ whole genome shotgun (WGS) entry which is preliminary data.</text>
</comment>
<dbReference type="SMART" id="SM00855">
    <property type="entry name" value="PGAM"/>
    <property type="match status" value="1"/>
</dbReference>
<dbReference type="InterPro" id="IPR029033">
    <property type="entry name" value="His_PPase_superfam"/>
</dbReference>
<dbReference type="Gene3D" id="3.40.50.1240">
    <property type="entry name" value="Phosphoglycerate mutase-like"/>
    <property type="match status" value="1"/>
</dbReference>
<evidence type="ECO:0000256" key="1">
    <source>
        <dbReference type="PIRSR" id="PIRSR613078-2"/>
    </source>
</evidence>
<dbReference type="Pfam" id="PF00300">
    <property type="entry name" value="His_Phos_1"/>
    <property type="match status" value="1"/>
</dbReference>
<evidence type="ECO:0000313" key="2">
    <source>
        <dbReference type="EMBL" id="HIZ90445.1"/>
    </source>
</evidence>
<reference evidence="2" key="2">
    <citation type="submission" date="2021-04" db="EMBL/GenBank/DDBJ databases">
        <authorList>
            <person name="Gilroy R."/>
        </authorList>
    </citation>
    <scope>NUCLEOTIDE SEQUENCE</scope>
    <source>
        <strain evidence="2">ChiW4-1371</strain>
    </source>
</reference>
<reference evidence="2" key="1">
    <citation type="journal article" date="2021" name="PeerJ">
        <title>Extensive microbial diversity within the chicken gut microbiome revealed by metagenomics and culture.</title>
        <authorList>
            <person name="Gilroy R."/>
            <person name="Ravi A."/>
            <person name="Getino M."/>
            <person name="Pursley I."/>
            <person name="Horton D.L."/>
            <person name="Alikhan N.F."/>
            <person name="Baker D."/>
            <person name="Gharbi K."/>
            <person name="Hall N."/>
            <person name="Watson M."/>
            <person name="Adriaenssens E.M."/>
            <person name="Foster-Nyarko E."/>
            <person name="Jarju S."/>
            <person name="Secka A."/>
            <person name="Antonio M."/>
            <person name="Oren A."/>
            <person name="Chaudhuri R.R."/>
            <person name="La Ragione R."/>
            <person name="Hildebrand F."/>
            <person name="Pallen M.J."/>
        </authorList>
    </citation>
    <scope>NUCLEOTIDE SEQUENCE</scope>
    <source>
        <strain evidence="2">ChiW4-1371</strain>
    </source>
</reference>
<dbReference type="Proteomes" id="UP000824176">
    <property type="component" value="Unassembled WGS sequence"/>
</dbReference>
<dbReference type="GO" id="GO:0016791">
    <property type="term" value="F:phosphatase activity"/>
    <property type="evidence" value="ECO:0007669"/>
    <property type="project" value="TreeGrafter"/>
</dbReference>
<dbReference type="GO" id="GO:0005737">
    <property type="term" value="C:cytoplasm"/>
    <property type="evidence" value="ECO:0007669"/>
    <property type="project" value="TreeGrafter"/>
</dbReference>
<feature type="binding site" evidence="1">
    <location>
        <begin position="8"/>
        <end position="15"/>
    </location>
    <ligand>
        <name>substrate</name>
    </ligand>
</feature>
<name>A0A9D2GXA8_9BACT</name>
<accession>A0A9D2GXA8</accession>
<dbReference type="PANTHER" id="PTHR48100:SF1">
    <property type="entry name" value="HISTIDINE PHOSPHATASE FAMILY PROTEIN-RELATED"/>
    <property type="match status" value="1"/>
</dbReference>
<organism evidence="2 3">
    <name type="scientific">Candidatus Mucispirillum faecigallinarum</name>
    <dbReference type="NCBI Taxonomy" id="2838699"/>
    <lineage>
        <taxon>Bacteria</taxon>
        <taxon>Pseudomonadati</taxon>
        <taxon>Deferribacterota</taxon>
        <taxon>Deferribacteres</taxon>
        <taxon>Deferribacterales</taxon>
        <taxon>Mucispirillaceae</taxon>
        <taxon>Mucispirillum</taxon>
    </lineage>
</organism>
<gene>
    <name evidence="2" type="ORF">H9804_10915</name>
</gene>
<dbReference type="AlphaFoldDB" id="A0A9D2GXA8"/>
<dbReference type="PANTHER" id="PTHR48100">
    <property type="entry name" value="BROAD-SPECIFICITY PHOSPHATASE YOR283W-RELATED"/>
    <property type="match status" value="1"/>
</dbReference>
<evidence type="ECO:0000313" key="3">
    <source>
        <dbReference type="Proteomes" id="UP000824176"/>
    </source>
</evidence>